<evidence type="ECO:0000313" key="2">
    <source>
        <dbReference type="Proteomes" id="UP001165296"/>
    </source>
</evidence>
<reference evidence="1" key="1">
    <citation type="submission" date="2021-10" db="EMBL/GenBank/DDBJ databases">
        <authorList>
            <person name="Dean J.D."/>
            <person name="Kim M.K."/>
            <person name="Newey C.N."/>
            <person name="Stoker T.S."/>
            <person name="Thompson D.W."/>
            <person name="Grose J.H."/>
        </authorList>
    </citation>
    <scope>NUCLEOTIDE SEQUENCE</scope>
    <source>
        <strain evidence="1">BT178</strain>
    </source>
</reference>
<keyword evidence="2" id="KW-1185">Reference proteome</keyword>
<dbReference type="EMBL" id="JAJADR010000006">
    <property type="protein sequence ID" value="MCB2410136.1"/>
    <property type="molecule type" value="Genomic_DNA"/>
</dbReference>
<accession>A0ABS8AWF2</accession>
<proteinExistence type="predicted"/>
<dbReference type="Proteomes" id="UP001165296">
    <property type="component" value="Unassembled WGS sequence"/>
</dbReference>
<name>A0ABS8AWF2_9BACT</name>
<comment type="caution">
    <text evidence="1">The sequence shown here is derived from an EMBL/GenBank/DDBJ whole genome shotgun (WGS) entry which is preliminary data.</text>
</comment>
<gene>
    <name evidence="1" type="ORF">LGH74_19250</name>
</gene>
<organism evidence="1 2">
    <name type="scientific">Hymenobacter lucidus</name>
    <dbReference type="NCBI Taxonomy" id="2880930"/>
    <lineage>
        <taxon>Bacteria</taxon>
        <taxon>Pseudomonadati</taxon>
        <taxon>Bacteroidota</taxon>
        <taxon>Cytophagia</taxon>
        <taxon>Cytophagales</taxon>
        <taxon>Hymenobacteraceae</taxon>
        <taxon>Hymenobacter</taxon>
    </lineage>
</organism>
<evidence type="ECO:0000313" key="1">
    <source>
        <dbReference type="EMBL" id="MCB2410136.1"/>
    </source>
</evidence>
<sequence length="77" mass="8485">MLFRPTRSASLVAEVRKFFGLQQQLADYIGVSRELLARQADAADELDALQSAQRHLLRVRAEALEAALAALLPPVVK</sequence>
<dbReference type="RefSeq" id="WP_226178176.1">
    <property type="nucleotide sequence ID" value="NZ_JAJADR010000006.1"/>
</dbReference>
<protein>
    <submittedName>
        <fullName evidence="1">Uncharacterized protein</fullName>
    </submittedName>
</protein>